<dbReference type="Gene3D" id="3.40.50.150">
    <property type="entry name" value="Vaccinia Virus protein VP39"/>
    <property type="match status" value="1"/>
</dbReference>
<feature type="domain" description="Methyltransferase type 12" evidence="1">
    <location>
        <begin position="48"/>
        <end position="147"/>
    </location>
</feature>
<keyword evidence="2" id="KW-0808">Transferase</keyword>
<reference evidence="2 3" key="1">
    <citation type="submission" date="2016-10" db="EMBL/GenBank/DDBJ databases">
        <title>Paenibacillus species isolates.</title>
        <authorList>
            <person name="Beno S.M."/>
        </authorList>
    </citation>
    <scope>NUCLEOTIDE SEQUENCE [LARGE SCALE GENOMIC DNA]</scope>
    <source>
        <strain evidence="2 3">FSL H7-0604</strain>
    </source>
</reference>
<dbReference type="CDD" id="cd02440">
    <property type="entry name" value="AdoMet_MTases"/>
    <property type="match status" value="1"/>
</dbReference>
<sequence length="230" mass="25773">MTDEQKLNAKRATYEKTTRISIPSYDSLFSMIQSYFRFELGDIPVSLLVVGAGGGNEFSAWGPSNPNWTFTGVDPSEDMLKIAKLKIDELGLESRVSLIPGTIDDLPQQDSKFDVASCILVLHFIHDVQEKLKLLRSIKDNLKPGAPFVLVSAYGDLDDPELHDRINVWKSFWVAGYESPEAFDNVSSNITKISFLPEKQIEELLKESGFTRITRFYSTGIMAGWMCHAG</sequence>
<comment type="caution">
    <text evidence="2">The sequence shown here is derived from an EMBL/GenBank/DDBJ whole genome shotgun (WGS) entry which is preliminary data.</text>
</comment>
<dbReference type="InterPro" id="IPR013217">
    <property type="entry name" value="Methyltransf_12"/>
</dbReference>
<evidence type="ECO:0000259" key="1">
    <source>
        <dbReference type="Pfam" id="PF08242"/>
    </source>
</evidence>
<accession>A0A1R0WU58</accession>
<dbReference type="EMBL" id="MKQP01000078">
    <property type="protein sequence ID" value="OMD21432.1"/>
    <property type="molecule type" value="Genomic_DNA"/>
</dbReference>
<protein>
    <submittedName>
        <fullName evidence="2">Methylase</fullName>
    </submittedName>
</protein>
<gene>
    <name evidence="2" type="ORF">BJP51_07330</name>
</gene>
<dbReference type="Proteomes" id="UP000187465">
    <property type="component" value="Unassembled WGS sequence"/>
</dbReference>
<organism evidence="2 3">
    <name type="scientific">Paenibacillus odorifer</name>
    <dbReference type="NCBI Taxonomy" id="189426"/>
    <lineage>
        <taxon>Bacteria</taxon>
        <taxon>Bacillati</taxon>
        <taxon>Bacillota</taxon>
        <taxon>Bacilli</taxon>
        <taxon>Bacillales</taxon>
        <taxon>Paenibacillaceae</taxon>
        <taxon>Paenibacillus</taxon>
    </lineage>
</organism>
<evidence type="ECO:0000313" key="2">
    <source>
        <dbReference type="EMBL" id="OMD21432.1"/>
    </source>
</evidence>
<dbReference type="Pfam" id="PF08242">
    <property type="entry name" value="Methyltransf_12"/>
    <property type="match status" value="1"/>
</dbReference>
<evidence type="ECO:0000313" key="3">
    <source>
        <dbReference type="Proteomes" id="UP000187465"/>
    </source>
</evidence>
<keyword evidence="2" id="KW-0489">Methyltransferase</keyword>
<dbReference type="InterPro" id="IPR029063">
    <property type="entry name" value="SAM-dependent_MTases_sf"/>
</dbReference>
<dbReference type="PANTHER" id="PTHR43861">
    <property type="entry name" value="TRANS-ACONITATE 2-METHYLTRANSFERASE-RELATED"/>
    <property type="match status" value="1"/>
</dbReference>
<dbReference type="AlphaFoldDB" id="A0A1R0WU58"/>
<dbReference type="GO" id="GO:0008168">
    <property type="term" value="F:methyltransferase activity"/>
    <property type="evidence" value="ECO:0007669"/>
    <property type="project" value="UniProtKB-KW"/>
</dbReference>
<dbReference type="RefSeq" id="WP_036678136.1">
    <property type="nucleotide sequence ID" value="NZ_MKQN01000018.1"/>
</dbReference>
<dbReference type="SUPFAM" id="SSF53335">
    <property type="entry name" value="S-adenosyl-L-methionine-dependent methyltransferases"/>
    <property type="match status" value="1"/>
</dbReference>
<proteinExistence type="predicted"/>
<dbReference type="GO" id="GO:0032259">
    <property type="term" value="P:methylation"/>
    <property type="evidence" value="ECO:0007669"/>
    <property type="project" value="UniProtKB-KW"/>
</dbReference>
<name>A0A1R0WU58_9BACL</name>